<name>A0A5B7U065_9FLAO</name>
<dbReference type="KEGG" id="fbe:FF125_18715"/>
<gene>
    <name evidence="1" type="ORF">FF125_18715</name>
</gene>
<keyword evidence="2" id="KW-1185">Reference proteome</keyword>
<reference evidence="1 2" key="1">
    <citation type="submission" date="2019-05" db="EMBL/GenBank/DDBJ databases">
        <title>Algicella ahnfeltiae gen. nov., sp. nov., a novel marine bacterium of the family Flavobacteriaceae isolated from a red alga.</title>
        <authorList>
            <person name="Nedashkovskaya O.I."/>
            <person name="Kukhlevskiy A.D."/>
            <person name="Kim S.-G."/>
            <person name="Zhukova N.V."/>
            <person name="Mikhailov V.V."/>
        </authorList>
    </citation>
    <scope>NUCLEOTIDE SEQUENCE [LARGE SCALE GENOMIC DNA]</scope>
    <source>
        <strain evidence="1 2">10Alg115</strain>
    </source>
</reference>
<dbReference type="AlphaFoldDB" id="A0A5B7U065"/>
<dbReference type="RefSeq" id="WP_138951344.1">
    <property type="nucleotide sequence ID" value="NZ_CP040749.1"/>
</dbReference>
<protein>
    <submittedName>
        <fullName evidence="1">Uncharacterized protein</fullName>
    </submittedName>
</protein>
<evidence type="ECO:0000313" key="2">
    <source>
        <dbReference type="Proteomes" id="UP000306229"/>
    </source>
</evidence>
<dbReference type="EMBL" id="CP040749">
    <property type="protein sequence ID" value="QCX40377.1"/>
    <property type="molecule type" value="Genomic_DNA"/>
</dbReference>
<dbReference type="Proteomes" id="UP000306229">
    <property type="component" value="Chromosome"/>
</dbReference>
<sequence length="66" mass="7640">MMTTTTTLEMKTKKSKFNAHIAKQYKRMVSSKNSKSETNAWPLDFNQFVTKNNVCPESWSILSVNH</sequence>
<proteinExistence type="predicted"/>
<accession>A0A5B7U065</accession>
<evidence type="ECO:0000313" key="1">
    <source>
        <dbReference type="EMBL" id="QCX40377.1"/>
    </source>
</evidence>
<organism evidence="1 2">
    <name type="scientific">Aureibaculum algae</name>
    <dbReference type="NCBI Taxonomy" id="2584122"/>
    <lineage>
        <taxon>Bacteria</taxon>
        <taxon>Pseudomonadati</taxon>
        <taxon>Bacteroidota</taxon>
        <taxon>Flavobacteriia</taxon>
        <taxon>Flavobacteriales</taxon>
        <taxon>Flavobacteriaceae</taxon>
        <taxon>Aureibaculum</taxon>
    </lineage>
</organism>
<dbReference type="OrthoDB" id="1452537at2"/>